<feature type="compositionally biased region" description="Low complexity" evidence="1">
    <location>
        <begin position="63"/>
        <end position="77"/>
    </location>
</feature>
<protein>
    <submittedName>
        <fullName evidence="2">Uncharacterized protein</fullName>
    </submittedName>
</protein>
<gene>
    <name evidence="2" type="ORF">ACFH04_13005</name>
</gene>
<dbReference type="RefSeq" id="WP_394318984.1">
    <property type="nucleotide sequence ID" value="NZ_JBHMQV010000009.1"/>
</dbReference>
<evidence type="ECO:0000256" key="1">
    <source>
        <dbReference type="SAM" id="MobiDB-lite"/>
    </source>
</evidence>
<evidence type="ECO:0000313" key="2">
    <source>
        <dbReference type="EMBL" id="MFC0844619.1"/>
    </source>
</evidence>
<feature type="compositionally biased region" description="Basic and acidic residues" evidence="1">
    <location>
        <begin position="1"/>
        <end position="14"/>
    </location>
</feature>
<name>A0ABV6TFP7_9ACTN</name>
<feature type="region of interest" description="Disordered" evidence="1">
    <location>
        <begin position="1"/>
        <end position="107"/>
    </location>
</feature>
<evidence type="ECO:0000313" key="3">
    <source>
        <dbReference type="Proteomes" id="UP001589887"/>
    </source>
</evidence>
<organism evidence="2 3">
    <name type="scientific">Streptomyces noboritoensis</name>
    <dbReference type="NCBI Taxonomy" id="67337"/>
    <lineage>
        <taxon>Bacteria</taxon>
        <taxon>Bacillati</taxon>
        <taxon>Actinomycetota</taxon>
        <taxon>Actinomycetes</taxon>
        <taxon>Kitasatosporales</taxon>
        <taxon>Streptomycetaceae</taxon>
        <taxon>Streptomyces</taxon>
    </lineage>
</organism>
<comment type="caution">
    <text evidence="2">The sequence shown here is derived from an EMBL/GenBank/DDBJ whole genome shotgun (WGS) entry which is preliminary data.</text>
</comment>
<proteinExistence type="predicted"/>
<keyword evidence="3" id="KW-1185">Reference proteome</keyword>
<dbReference type="EMBL" id="JBHMQV010000009">
    <property type="protein sequence ID" value="MFC0844619.1"/>
    <property type="molecule type" value="Genomic_DNA"/>
</dbReference>
<accession>A0ABV6TFP7</accession>
<sequence length="107" mass="10779">MRDPDVRLGLEPRADGGPFGQLGTRTPSVSPCGNAPASRRPSTPRSPGTRPAAARSEVHDPAGDAPQGAPGGADTPASGRATDASTRRVNPGGFPDANDALRPFLAA</sequence>
<feature type="compositionally biased region" description="Low complexity" evidence="1">
    <location>
        <begin position="35"/>
        <end position="52"/>
    </location>
</feature>
<reference evidence="2 3" key="1">
    <citation type="submission" date="2024-09" db="EMBL/GenBank/DDBJ databases">
        <authorList>
            <person name="Sun Q."/>
            <person name="Mori K."/>
        </authorList>
    </citation>
    <scope>NUCLEOTIDE SEQUENCE [LARGE SCALE GENOMIC DNA]</scope>
    <source>
        <strain evidence="2 3">JCM 4557</strain>
    </source>
</reference>
<dbReference type="Proteomes" id="UP001589887">
    <property type="component" value="Unassembled WGS sequence"/>
</dbReference>